<dbReference type="RefSeq" id="XP_040776198.1">
    <property type="nucleotide sequence ID" value="XM_040914998.1"/>
</dbReference>
<organism evidence="1 2">
    <name type="scientific">Cryphonectria parasitica (strain ATCC 38755 / EP155)</name>
    <dbReference type="NCBI Taxonomy" id="660469"/>
    <lineage>
        <taxon>Eukaryota</taxon>
        <taxon>Fungi</taxon>
        <taxon>Dikarya</taxon>
        <taxon>Ascomycota</taxon>
        <taxon>Pezizomycotina</taxon>
        <taxon>Sordariomycetes</taxon>
        <taxon>Sordariomycetidae</taxon>
        <taxon>Diaporthales</taxon>
        <taxon>Cryphonectriaceae</taxon>
        <taxon>Cryphonectria-Endothia species complex</taxon>
        <taxon>Cryphonectria</taxon>
    </lineage>
</organism>
<sequence>MPWAFPYLAQSSGDMQAPRLVSPGCQVVERVSRKSSFSGQFSRRSLRLGAFRSRRLVQWNTANATLERPRRVYRLWHLEACAVHRLLGRISLPIG</sequence>
<evidence type="ECO:0000313" key="2">
    <source>
        <dbReference type="Proteomes" id="UP000803844"/>
    </source>
</evidence>
<name>A0A9P4Y2M9_CRYP1</name>
<accession>A0A9P4Y2M9</accession>
<keyword evidence="2" id="KW-1185">Reference proteome</keyword>
<dbReference type="GeneID" id="63832127"/>
<evidence type="ECO:0000313" key="1">
    <source>
        <dbReference type="EMBL" id="KAF3765237.1"/>
    </source>
</evidence>
<proteinExistence type="predicted"/>
<comment type="caution">
    <text evidence="1">The sequence shown here is derived from an EMBL/GenBank/DDBJ whole genome shotgun (WGS) entry which is preliminary data.</text>
</comment>
<dbReference type="AlphaFoldDB" id="A0A9P4Y2M9"/>
<dbReference type="Proteomes" id="UP000803844">
    <property type="component" value="Unassembled WGS sequence"/>
</dbReference>
<protein>
    <submittedName>
        <fullName evidence="1">Uncharacterized protein</fullName>
    </submittedName>
</protein>
<dbReference type="EMBL" id="MU032348">
    <property type="protein sequence ID" value="KAF3765237.1"/>
    <property type="molecule type" value="Genomic_DNA"/>
</dbReference>
<gene>
    <name evidence="1" type="ORF">M406DRAFT_102253</name>
</gene>
<reference evidence="1" key="1">
    <citation type="journal article" date="2020" name="Phytopathology">
        <title>Genome sequence of the chestnut blight fungus Cryphonectria parasitica EP155: A fundamental resource for an archetypical invasive plant pathogen.</title>
        <authorList>
            <person name="Crouch J.A."/>
            <person name="Dawe A."/>
            <person name="Aerts A."/>
            <person name="Barry K."/>
            <person name="Churchill A.C.L."/>
            <person name="Grimwood J."/>
            <person name="Hillman B."/>
            <person name="Milgroom M.G."/>
            <person name="Pangilinan J."/>
            <person name="Smith M."/>
            <person name="Salamov A."/>
            <person name="Schmutz J."/>
            <person name="Yadav J."/>
            <person name="Grigoriev I.V."/>
            <person name="Nuss D."/>
        </authorList>
    </citation>
    <scope>NUCLEOTIDE SEQUENCE</scope>
    <source>
        <strain evidence="1">EP155</strain>
    </source>
</reference>